<dbReference type="PANTHER" id="PTHR24044">
    <property type="entry name" value="NOTCH LIGAND FAMILY MEMBER"/>
    <property type="match status" value="1"/>
</dbReference>
<dbReference type="Gene3D" id="2.10.25.10">
    <property type="entry name" value="Laminin"/>
    <property type="match status" value="1"/>
</dbReference>
<dbReference type="PANTHER" id="PTHR24044:SF502">
    <property type="entry name" value="ANTERIOR PHARYNX IN EXCESS PROTEIN 1-RELATED"/>
    <property type="match status" value="1"/>
</dbReference>
<feature type="transmembrane region" description="Helical" evidence="1">
    <location>
        <begin position="138"/>
        <end position="156"/>
    </location>
</feature>
<dbReference type="SUPFAM" id="SSF57184">
    <property type="entry name" value="Growth factor receptor domain"/>
    <property type="match status" value="2"/>
</dbReference>
<dbReference type="InterPro" id="IPR050906">
    <property type="entry name" value="Notch_signaling"/>
</dbReference>
<keyword evidence="1" id="KW-0812">Transmembrane</keyword>
<dbReference type="AlphaFoldDB" id="A0A7S4JE95"/>
<keyword evidence="1" id="KW-0472">Membrane</keyword>
<dbReference type="EMBL" id="HBKQ01038657">
    <property type="protein sequence ID" value="CAE2260868.1"/>
    <property type="molecule type" value="Transcribed_RNA"/>
</dbReference>
<proteinExistence type="predicted"/>
<feature type="domain" description="EGF-like" evidence="2">
    <location>
        <begin position="556"/>
        <end position="567"/>
    </location>
</feature>
<evidence type="ECO:0000256" key="1">
    <source>
        <dbReference type="SAM" id="Phobius"/>
    </source>
</evidence>
<dbReference type="InterPro" id="IPR009030">
    <property type="entry name" value="Growth_fac_rcpt_cys_sf"/>
</dbReference>
<accession>A0A7S4JE95</accession>
<gene>
    <name evidence="3" type="ORF">OAUR00152_LOCUS26735</name>
</gene>
<evidence type="ECO:0000313" key="3">
    <source>
        <dbReference type="EMBL" id="CAE2260868.1"/>
    </source>
</evidence>
<protein>
    <recommendedName>
        <fullName evidence="2">EGF-like domain-containing protein</fullName>
    </recommendedName>
</protein>
<dbReference type="InterPro" id="IPR000742">
    <property type="entry name" value="EGF"/>
</dbReference>
<keyword evidence="1" id="KW-1133">Transmembrane helix</keyword>
<dbReference type="PROSITE" id="PS00022">
    <property type="entry name" value="EGF_1"/>
    <property type="match status" value="1"/>
</dbReference>
<reference evidence="3" key="1">
    <citation type="submission" date="2021-01" db="EMBL/GenBank/DDBJ databases">
        <authorList>
            <person name="Corre E."/>
            <person name="Pelletier E."/>
            <person name="Niang G."/>
            <person name="Scheremetjew M."/>
            <person name="Finn R."/>
            <person name="Kale V."/>
            <person name="Holt S."/>
            <person name="Cochrane G."/>
            <person name="Meng A."/>
            <person name="Brown T."/>
            <person name="Cohen L."/>
        </authorList>
    </citation>
    <scope>NUCLEOTIDE SEQUENCE</scope>
    <source>
        <strain evidence="3">Isolate 1302-5</strain>
    </source>
</reference>
<evidence type="ECO:0000259" key="2">
    <source>
        <dbReference type="PROSITE" id="PS00022"/>
    </source>
</evidence>
<feature type="transmembrane region" description="Helical" evidence="1">
    <location>
        <begin position="12"/>
        <end position="30"/>
    </location>
</feature>
<name>A0A7S4JE95_9STRA</name>
<dbReference type="GO" id="GO:0005112">
    <property type="term" value="F:Notch binding"/>
    <property type="evidence" value="ECO:0007669"/>
    <property type="project" value="TreeGrafter"/>
</dbReference>
<feature type="transmembrane region" description="Helical" evidence="1">
    <location>
        <begin position="114"/>
        <end position="132"/>
    </location>
</feature>
<sequence>MFCASHRSHAFFVSIGVFAFQILILILVLVDIRDPSNGANPLNIPAGVSGAVRAAQFLAVLVAVGTQDDVITSINSIHEGYPGRRMSVATESGYGAGGLYWQWILAVSCRGAEGALCLVATFILIIQSSGVIDLFLDFLAVTFVSTLDNIAFNLALEGYFSRQMKMEAEEVDRVRIPKIRSANRSAFARHRIHCRPTMFLFISCVLVAAWSVVVSNQNRGHYVSCDNILCQFGDSFAPELAFFSGVYVMSEAQIAGRAVYMESNPGASKWNGSYQGSAMLAYCEDEGAWTFSYSREKGTDPDPCLSWHAKAESQSYDLMELSPSDWYVLGSESKDEVPFVHFSYECADCECDAERGLCSKAGACTNNRCVCDKGRYGTRCEYEKPCTTIEVDTSAEGFRGVQSKKYSVLNREDEDETKVLVYGRPVFIGASSNGGGPVDLIFFTGRRWLLTKSSSFKNNNRMQTVEGVADFLSNDFHGHWSDFNASYFSAPMDMNTPSDSMSPIRLQWYRAKTFHTRTSKNAVDDSRPVPTMLLCSRCDPDTNPCSNGGQCINGTCVCSYGSFGALCQVGSDFVLPRSLAIQFGDEVRSSLGAFSGVYDITDDTQLIDGRAVYYERRLGKSMIAYCESAQAWVFGPAWYPEQREGATKTLHCDNWIVMSTKTESYDITEASGWVVLRRDNANQGVPPMHISMSCNDCDAKGDRACNGSGRCISNQCVCEPGRYGLNCELHEPCQQVEVDASKPIFPGFLSRSYSILSFDNGTEVKVHERPVYVARDAKKMSFDIIAFIGRRWVVTSSASHALVGNDPTSNEVATYMSRSFHGSLSNYTIDFISEPADVNTLIDTPSPVDLVWFRPKSFDNRQVDLNQPIQTGLICSYCNGVDYVCFNGGKCVCEGNDCSRGHCSCPYATFGTLCQVHSLCDKLFVQFGPELLGGMLASVGGTYRMSSSTHNERPVYVLQGVTNATGRAFLAYCRDEKSWTFSVEYEESDTGDWMACSQWIAKSSPSYTFDVTSLGSWVVRQNITSDALAPLSSFSLSCMDENLRNLLV</sequence>
<feature type="transmembrane region" description="Helical" evidence="1">
    <location>
        <begin position="197"/>
        <end position="215"/>
    </location>
</feature>
<dbReference type="SMART" id="SM00181">
    <property type="entry name" value="EGF"/>
    <property type="match status" value="3"/>
</dbReference>
<organism evidence="3">
    <name type="scientific">Odontella aurita</name>
    <dbReference type="NCBI Taxonomy" id="265563"/>
    <lineage>
        <taxon>Eukaryota</taxon>
        <taxon>Sar</taxon>
        <taxon>Stramenopiles</taxon>
        <taxon>Ochrophyta</taxon>
        <taxon>Bacillariophyta</taxon>
        <taxon>Mediophyceae</taxon>
        <taxon>Biddulphiophycidae</taxon>
        <taxon>Eupodiscales</taxon>
        <taxon>Odontellaceae</taxon>
        <taxon>Odontella</taxon>
    </lineage>
</organism>